<comment type="caution">
    <text evidence="9">The sequence shown here is derived from an EMBL/GenBank/DDBJ whole genome shotgun (WGS) entry which is preliminary data.</text>
</comment>
<dbReference type="PANTHER" id="PTHR33932:SF4">
    <property type="entry name" value="NA(+)_H(+) ANTIPORTER SUBUNIT B"/>
    <property type="match status" value="1"/>
</dbReference>
<organism evidence="9 10">
    <name type="scientific">Mariniradius sediminis</name>
    <dbReference type="NCBI Taxonomy" id="2909237"/>
    <lineage>
        <taxon>Bacteria</taxon>
        <taxon>Pseudomonadati</taxon>
        <taxon>Bacteroidota</taxon>
        <taxon>Cytophagia</taxon>
        <taxon>Cytophagales</taxon>
        <taxon>Cyclobacteriaceae</taxon>
        <taxon>Mariniradius</taxon>
    </lineage>
</organism>
<gene>
    <name evidence="9" type="ORF">L0U89_11365</name>
</gene>
<sequence>MKSLIFRTASDYLLPLLLLFSIFLLLRGHYEPGGGFVGGLVASMAFLIHSFAYGLTQTRKIIRVNPGYLMPVGLLLALVAGIAPWFVGLPFLTGLWFSEPLRFIGAVSSVLVFDIGVYLVVIGTTLTIFFSISESV</sequence>
<evidence type="ECO:0000256" key="6">
    <source>
        <dbReference type="ARBA" id="ARBA00023136"/>
    </source>
</evidence>
<keyword evidence="3" id="KW-1003">Cell membrane</keyword>
<keyword evidence="4 7" id="KW-0812">Transmembrane</keyword>
<protein>
    <submittedName>
        <fullName evidence="9">Na+/H+ antiporter subunit B</fullName>
    </submittedName>
</protein>
<reference evidence="9 10" key="1">
    <citation type="submission" date="2022-01" db="EMBL/GenBank/DDBJ databases">
        <title>Mariniradius saccharolyticus sp. nov., isolated from sediment of a river.</title>
        <authorList>
            <person name="Liu H."/>
        </authorList>
    </citation>
    <scope>NUCLEOTIDE SEQUENCE [LARGE SCALE GENOMIC DNA]</scope>
    <source>
        <strain evidence="9 10">RY-2</strain>
    </source>
</reference>
<feature type="domain" description="Na+/H+ antiporter MnhB subunit-related protein" evidence="8">
    <location>
        <begin position="5"/>
        <end position="127"/>
    </location>
</feature>
<evidence type="ECO:0000256" key="3">
    <source>
        <dbReference type="ARBA" id="ARBA00022475"/>
    </source>
</evidence>
<feature type="transmembrane region" description="Helical" evidence="7">
    <location>
        <begin position="68"/>
        <end position="97"/>
    </location>
</feature>
<dbReference type="RefSeq" id="WP_008623164.1">
    <property type="nucleotide sequence ID" value="NZ_JAKEVZ010000008.1"/>
</dbReference>
<comment type="similarity">
    <text evidence="2">Belongs to the CPA3 antiporters (TC 2.A.63) subunit B family.</text>
</comment>
<evidence type="ECO:0000256" key="7">
    <source>
        <dbReference type="SAM" id="Phobius"/>
    </source>
</evidence>
<keyword evidence="10" id="KW-1185">Reference proteome</keyword>
<evidence type="ECO:0000256" key="2">
    <source>
        <dbReference type="ARBA" id="ARBA00009425"/>
    </source>
</evidence>
<feature type="transmembrane region" description="Helical" evidence="7">
    <location>
        <begin position="36"/>
        <end position="56"/>
    </location>
</feature>
<accession>A0ABS9BUI2</accession>
<dbReference type="EMBL" id="JAKEVZ010000008">
    <property type="protein sequence ID" value="MCF1751668.1"/>
    <property type="molecule type" value="Genomic_DNA"/>
</dbReference>
<dbReference type="PANTHER" id="PTHR33932">
    <property type="entry name" value="NA(+)/H(+) ANTIPORTER SUBUNIT B"/>
    <property type="match status" value="1"/>
</dbReference>
<evidence type="ECO:0000313" key="9">
    <source>
        <dbReference type="EMBL" id="MCF1751668.1"/>
    </source>
</evidence>
<comment type="subcellular location">
    <subcellularLocation>
        <location evidence="1">Cell membrane</location>
        <topology evidence="1">Multi-pass membrane protein</topology>
    </subcellularLocation>
</comment>
<proteinExistence type="inferred from homology"/>
<keyword evidence="5 7" id="KW-1133">Transmembrane helix</keyword>
<dbReference type="Proteomes" id="UP001201449">
    <property type="component" value="Unassembled WGS sequence"/>
</dbReference>
<dbReference type="Pfam" id="PF04039">
    <property type="entry name" value="MnhB"/>
    <property type="match status" value="1"/>
</dbReference>
<evidence type="ECO:0000313" key="10">
    <source>
        <dbReference type="Proteomes" id="UP001201449"/>
    </source>
</evidence>
<feature type="transmembrane region" description="Helical" evidence="7">
    <location>
        <begin position="103"/>
        <end position="130"/>
    </location>
</feature>
<dbReference type="InterPro" id="IPR007182">
    <property type="entry name" value="MnhB"/>
</dbReference>
<name>A0ABS9BUI2_9BACT</name>
<evidence type="ECO:0000256" key="1">
    <source>
        <dbReference type="ARBA" id="ARBA00004651"/>
    </source>
</evidence>
<evidence type="ECO:0000256" key="4">
    <source>
        <dbReference type="ARBA" id="ARBA00022692"/>
    </source>
</evidence>
<feature type="transmembrane region" description="Helical" evidence="7">
    <location>
        <begin position="12"/>
        <end position="30"/>
    </location>
</feature>
<evidence type="ECO:0000259" key="8">
    <source>
        <dbReference type="Pfam" id="PF04039"/>
    </source>
</evidence>
<keyword evidence="6 7" id="KW-0472">Membrane</keyword>
<dbReference type="InterPro" id="IPR050622">
    <property type="entry name" value="CPA3_antiporter_subunitB"/>
</dbReference>
<dbReference type="NCBIfam" id="NF009163">
    <property type="entry name" value="PRK12509.1"/>
    <property type="match status" value="1"/>
</dbReference>
<evidence type="ECO:0000256" key="5">
    <source>
        <dbReference type="ARBA" id="ARBA00022989"/>
    </source>
</evidence>